<keyword evidence="2" id="KW-0808">Transferase</keyword>
<dbReference type="GO" id="GO:0016301">
    <property type="term" value="F:kinase activity"/>
    <property type="evidence" value="ECO:0007669"/>
    <property type="project" value="UniProtKB-KW"/>
</dbReference>
<evidence type="ECO:0000256" key="1">
    <source>
        <dbReference type="ARBA" id="ARBA00010688"/>
    </source>
</evidence>
<evidence type="ECO:0000256" key="3">
    <source>
        <dbReference type="ARBA" id="ARBA00022741"/>
    </source>
</evidence>
<dbReference type="InterPro" id="IPR029056">
    <property type="entry name" value="Ribokinase-like"/>
</dbReference>
<accession>A0A6N7X4S9</accession>
<organism evidence="7 8">
    <name type="scientific">Parafannyhessea umbonata</name>
    <dbReference type="NCBI Taxonomy" id="604330"/>
    <lineage>
        <taxon>Bacteria</taxon>
        <taxon>Bacillati</taxon>
        <taxon>Actinomycetota</taxon>
        <taxon>Coriobacteriia</taxon>
        <taxon>Coriobacteriales</taxon>
        <taxon>Atopobiaceae</taxon>
        <taxon>Parafannyhessea</taxon>
    </lineage>
</organism>
<dbReference type="InterPro" id="IPR050306">
    <property type="entry name" value="PfkB_Carbo_kinase"/>
</dbReference>
<dbReference type="AlphaFoldDB" id="A0A6N7X4S9"/>
<dbReference type="InterPro" id="IPR002173">
    <property type="entry name" value="Carboh/pur_kinase_PfkB_CS"/>
</dbReference>
<name>A0A6N7X4S9_9ACTN</name>
<keyword evidence="3" id="KW-0547">Nucleotide-binding</keyword>
<comment type="caution">
    <text evidence="7">The sequence shown here is derived from an EMBL/GenBank/DDBJ whole genome shotgun (WGS) entry which is preliminary data.</text>
</comment>
<dbReference type="CDD" id="cd01167">
    <property type="entry name" value="bac_FRK"/>
    <property type="match status" value="1"/>
</dbReference>
<keyword evidence="4 7" id="KW-0418">Kinase</keyword>
<comment type="similarity">
    <text evidence="1">Belongs to the carbohydrate kinase PfkB family.</text>
</comment>
<dbReference type="PANTHER" id="PTHR43085:SF1">
    <property type="entry name" value="PSEUDOURIDINE KINASE-RELATED"/>
    <property type="match status" value="1"/>
</dbReference>
<dbReference type="InterPro" id="IPR011611">
    <property type="entry name" value="PfkB_dom"/>
</dbReference>
<dbReference type="Proteomes" id="UP000434342">
    <property type="component" value="Unassembled WGS sequence"/>
</dbReference>
<dbReference type="SUPFAM" id="SSF53613">
    <property type="entry name" value="Ribokinase-like"/>
    <property type="match status" value="1"/>
</dbReference>
<dbReference type="Pfam" id="PF00294">
    <property type="entry name" value="PfkB"/>
    <property type="match status" value="1"/>
</dbReference>
<gene>
    <name evidence="7" type="ORF">FYJ69_00815</name>
</gene>
<feature type="domain" description="Carbohydrate kinase PfkB" evidence="6">
    <location>
        <begin position="5"/>
        <end position="308"/>
    </location>
</feature>
<dbReference type="GO" id="GO:0005524">
    <property type="term" value="F:ATP binding"/>
    <property type="evidence" value="ECO:0007669"/>
    <property type="project" value="UniProtKB-KW"/>
</dbReference>
<sequence>MGMYDVTALGELLIDFTDAGMSPSGQKLFERNPGGAPANVLVALQRLGHSTAFVGKVGCDMHGDFLRQTLEENDVDCSGLVSDPDHFTTLAFVALDPTGERTFSFARKPGADTQLRPEELNRDVLQNTRVLHVGSLSLTDEPARSATLEALRIARDAGATLSYDPNYRASLWPSAEVAAQQMRSVVGMMDLVKISAEETGLLTDESDPIEAARKILAQGPKVVVVTLDADGAMVVTAEGARMVPSFRVDATDTTGAGDSFWGGFLCALLDSGKDVRDLTLDDAASFARFGNAVASLCVQGRGAIPAMPPRGAVEDVLANNA</sequence>
<protein>
    <submittedName>
        <fullName evidence="7">Carbohydrate kinase</fullName>
    </submittedName>
</protein>
<proteinExistence type="inferred from homology"/>
<evidence type="ECO:0000313" key="8">
    <source>
        <dbReference type="Proteomes" id="UP000434342"/>
    </source>
</evidence>
<evidence type="ECO:0000313" key="7">
    <source>
        <dbReference type="EMBL" id="MST59456.1"/>
    </source>
</evidence>
<dbReference type="PROSITE" id="PS00584">
    <property type="entry name" value="PFKB_KINASES_2"/>
    <property type="match status" value="1"/>
</dbReference>
<evidence type="ECO:0000256" key="4">
    <source>
        <dbReference type="ARBA" id="ARBA00022777"/>
    </source>
</evidence>
<reference evidence="7 8" key="1">
    <citation type="submission" date="2019-08" db="EMBL/GenBank/DDBJ databases">
        <title>In-depth cultivation of the pig gut microbiome towards novel bacterial diversity and tailored functional studies.</title>
        <authorList>
            <person name="Wylensek D."/>
            <person name="Hitch T.C.A."/>
            <person name="Clavel T."/>
        </authorList>
    </citation>
    <scope>NUCLEOTIDE SEQUENCE [LARGE SCALE GENOMIC DNA]</scope>
    <source>
        <strain evidence="7 8">WB01_CNA04</strain>
    </source>
</reference>
<dbReference type="EMBL" id="VUND01000001">
    <property type="protein sequence ID" value="MST59456.1"/>
    <property type="molecule type" value="Genomic_DNA"/>
</dbReference>
<evidence type="ECO:0000259" key="6">
    <source>
        <dbReference type="Pfam" id="PF00294"/>
    </source>
</evidence>
<evidence type="ECO:0000256" key="2">
    <source>
        <dbReference type="ARBA" id="ARBA00022679"/>
    </source>
</evidence>
<keyword evidence="5" id="KW-0067">ATP-binding</keyword>
<evidence type="ECO:0000256" key="5">
    <source>
        <dbReference type="ARBA" id="ARBA00022840"/>
    </source>
</evidence>
<dbReference type="Gene3D" id="3.40.1190.20">
    <property type="match status" value="1"/>
</dbReference>
<dbReference type="PANTHER" id="PTHR43085">
    <property type="entry name" value="HEXOKINASE FAMILY MEMBER"/>
    <property type="match status" value="1"/>
</dbReference>